<evidence type="ECO:0000256" key="3">
    <source>
        <dbReference type="ARBA" id="ARBA00023163"/>
    </source>
</evidence>
<dbReference type="Proteomes" id="UP000325723">
    <property type="component" value="Unassembled WGS sequence"/>
</dbReference>
<name>A0A8H2NUI5_PSEFL</name>
<dbReference type="GO" id="GO:0005829">
    <property type="term" value="C:cytosol"/>
    <property type="evidence" value="ECO:0007669"/>
    <property type="project" value="TreeGrafter"/>
</dbReference>
<evidence type="ECO:0000256" key="1">
    <source>
        <dbReference type="ARBA" id="ARBA00023015"/>
    </source>
</evidence>
<accession>A0A8H2NUI5</accession>
<dbReference type="SUPFAM" id="SSF46689">
    <property type="entry name" value="Homeodomain-like"/>
    <property type="match status" value="1"/>
</dbReference>
<dbReference type="RefSeq" id="WP_150758783.1">
    <property type="nucleotide sequence ID" value="NZ_CABVIE010000013.1"/>
</dbReference>
<keyword evidence="2" id="KW-0238">DNA-binding</keyword>
<evidence type="ECO:0000313" key="5">
    <source>
        <dbReference type="EMBL" id="VVP26649.1"/>
    </source>
</evidence>
<protein>
    <recommendedName>
        <fullName evidence="4">HTH araC/xylS-type domain-containing protein</fullName>
    </recommendedName>
</protein>
<proteinExistence type="predicted"/>
<dbReference type="PANTHER" id="PTHR47894">
    <property type="entry name" value="HTH-TYPE TRANSCRIPTIONAL REGULATOR GADX"/>
    <property type="match status" value="1"/>
</dbReference>
<keyword evidence="3" id="KW-0804">Transcription</keyword>
<dbReference type="InterPro" id="IPR020449">
    <property type="entry name" value="Tscrpt_reg_AraC-type_HTH"/>
</dbReference>
<gene>
    <name evidence="5" type="ORF">PS900_04140</name>
</gene>
<dbReference type="AlphaFoldDB" id="A0A8H2NUI5"/>
<dbReference type="PANTHER" id="PTHR47894:SF1">
    <property type="entry name" value="HTH-TYPE TRANSCRIPTIONAL REGULATOR VQSM"/>
    <property type="match status" value="1"/>
</dbReference>
<dbReference type="Pfam" id="PF12625">
    <property type="entry name" value="Arabinose_bd"/>
    <property type="match status" value="1"/>
</dbReference>
<dbReference type="PRINTS" id="PR00032">
    <property type="entry name" value="HTHARAC"/>
</dbReference>
<evidence type="ECO:0000259" key="4">
    <source>
        <dbReference type="PROSITE" id="PS01124"/>
    </source>
</evidence>
<comment type="caution">
    <text evidence="5">The sequence shown here is derived from an EMBL/GenBank/DDBJ whole genome shotgun (WGS) entry which is preliminary data.</text>
</comment>
<dbReference type="Pfam" id="PF12833">
    <property type="entry name" value="HTH_18"/>
    <property type="match status" value="1"/>
</dbReference>
<dbReference type="Gene3D" id="1.10.10.60">
    <property type="entry name" value="Homeodomain-like"/>
    <property type="match status" value="1"/>
</dbReference>
<feature type="domain" description="HTH araC/xylS-type" evidence="4">
    <location>
        <begin position="248"/>
        <end position="345"/>
    </location>
</feature>
<reference evidence="5 6" key="1">
    <citation type="submission" date="2019-09" db="EMBL/GenBank/DDBJ databases">
        <authorList>
            <person name="Chandra G."/>
            <person name="Truman W A."/>
        </authorList>
    </citation>
    <scope>NUCLEOTIDE SEQUENCE [LARGE SCALE GENOMIC DNA]</scope>
    <source>
        <strain evidence="5">PS900</strain>
    </source>
</reference>
<dbReference type="InterPro" id="IPR018060">
    <property type="entry name" value="HTH_AraC"/>
</dbReference>
<evidence type="ECO:0000256" key="2">
    <source>
        <dbReference type="ARBA" id="ARBA00023125"/>
    </source>
</evidence>
<evidence type="ECO:0000313" key="6">
    <source>
        <dbReference type="Proteomes" id="UP000325723"/>
    </source>
</evidence>
<dbReference type="GO" id="GO:0003700">
    <property type="term" value="F:DNA-binding transcription factor activity"/>
    <property type="evidence" value="ECO:0007669"/>
    <property type="project" value="InterPro"/>
</dbReference>
<organism evidence="5 6">
    <name type="scientific">Pseudomonas fluorescens</name>
    <dbReference type="NCBI Taxonomy" id="294"/>
    <lineage>
        <taxon>Bacteria</taxon>
        <taxon>Pseudomonadati</taxon>
        <taxon>Pseudomonadota</taxon>
        <taxon>Gammaproteobacteria</taxon>
        <taxon>Pseudomonadales</taxon>
        <taxon>Pseudomonadaceae</taxon>
        <taxon>Pseudomonas</taxon>
    </lineage>
</organism>
<dbReference type="InterPro" id="IPR032687">
    <property type="entry name" value="AraC-type_N"/>
</dbReference>
<dbReference type="SMART" id="SM00342">
    <property type="entry name" value="HTH_ARAC"/>
    <property type="match status" value="1"/>
</dbReference>
<dbReference type="InterPro" id="IPR009057">
    <property type="entry name" value="Homeodomain-like_sf"/>
</dbReference>
<dbReference type="GO" id="GO:0000976">
    <property type="term" value="F:transcription cis-regulatory region binding"/>
    <property type="evidence" value="ECO:0007669"/>
    <property type="project" value="TreeGrafter"/>
</dbReference>
<keyword evidence="1" id="KW-0805">Transcription regulation</keyword>
<dbReference type="EMBL" id="CABVIE010000013">
    <property type="protein sequence ID" value="VVP26649.1"/>
    <property type="molecule type" value="Genomic_DNA"/>
</dbReference>
<sequence length="345" mass="38777">MKIVNHWPTNRFPAHRNRPSLCVGIINSGVLELEARGVDMQRLQSDWGVSLASLRQPHLRLPAFLARRFWEVARDLSDDPAIGLAAARQNDPGQMLGLAYLMQLMPSRMQSLDMLARYWPLWTGHMSLLGEVKDGLLHVALMPEHALQPAVEELDFWGALQIQHLKGLPGTTNAVREIHFCRTRPENPEPWLKLFAGEVRFDAARNEVVLDMAALGEPRPGGSPAICKALEAALKSYAEQTARESVFEAVANAVLADLAQPPGLEQMAEHLHLTSRTLHRALHREGWTFNAIVEIHRRYVAHDLLSSGKLSVSEVAEQLGYREVSNFSRAFRRWYGVSPSKLHEH</sequence>
<dbReference type="PROSITE" id="PS01124">
    <property type="entry name" value="HTH_ARAC_FAMILY_2"/>
    <property type="match status" value="1"/>
</dbReference>